<dbReference type="SUPFAM" id="SSF101874">
    <property type="entry name" value="YceI-like"/>
    <property type="match status" value="1"/>
</dbReference>
<organism evidence="3 4">
    <name type="scientific">Rhodohalobacter sulfatireducens</name>
    <dbReference type="NCBI Taxonomy" id="2911366"/>
    <lineage>
        <taxon>Bacteria</taxon>
        <taxon>Pseudomonadati</taxon>
        <taxon>Balneolota</taxon>
        <taxon>Balneolia</taxon>
        <taxon>Balneolales</taxon>
        <taxon>Balneolaceae</taxon>
        <taxon>Rhodohalobacter</taxon>
    </lineage>
</organism>
<protein>
    <submittedName>
        <fullName evidence="3">YceI family protein</fullName>
    </submittedName>
</protein>
<proteinExistence type="predicted"/>
<dbReference type="RefSeq" id="WP_237852782.1">
    <property type="nucleotide sequence ID" value="NZ_JAKLWS010000004.1"/>
</dbReference>
<dbReference type="Gene3D" id="2.40.128.110">
    <property type="entry name" value="Lipid/polyisoprenoid-binding, YceI-like"/>
    <property type="match status" value="1"/>
</dbReference>
<dbReference type="SMART" id="SM00867">
    <property type="entry name" value="YceI"/>
    <property type="match status" value="1"/>
</dbReference>
<dbReference type="InterPro" id="IPR036761">
    <property type="entry name" value="TTHA0802/YceI-like_sf"/>
</dbReference>
<evidence type="ECO:0000313" key="3">
    <source>
        <dbReference type="EMBL" id="MCG2587939.1"/>
    </source>
</evidence>
<feature type="signal peptide" evidence="1">
    <location>
        <begin position="1"/>
        <end position="21"/>
    </location>
</feature>
<dbReference type="Pfam" id="PF04264">
    <property type="entry name" value="YceI"/>
    <property type="match status" value="1"/>
</dbReference>
<dbReference type="PANTHER" id="PTHR34406">
    <property type="entry name" value="PROTEIN YCEI"/>
    <property type="match status" value="1"/>
</dbReference>
<dbReference type="PANTHER" id="PTHR34406:SF1">
    <property type="entry name" value="PROTEIN YCEI"/>
    <property type="match status" value="1"/>
</dbReference>
<dbReference type="InterPro" id="IPR007372">
    <property type="entry name" value="Lipid/polyisoprenoid-bd_YceI"/>
</dbReference>
<keyword evidence="1" id="KW-0732">Signal</keyword>
<comment type="caution">
    <text evidence="3">The sequence shown here is derived from an EMBL/GenBank/DDBJ whole genome shotgun (WGS) entry which is preliminary data.</text>
</comment>
<keyword evidence="4" id="KW-1185">Reference proteome</keyword>
<name>A0ABS9KAR9_9BACT</name>
<gene>
    <name evidence="3" type="ORF">L6773_05150</name>
</gene>
<reference evidence="3" key="2">
    <citation type="submission" date="2024-05" db="EMBL/GenBank/DDBJ databases">
        <title>Rhodohalobacter halophilus gen. nov., sp. nov., a moderately halophilic member of the family Balneolaceae.</title>
        <authorList>
            <person name="Xia J."/>
        </authorList>
    </citation>
    <scope>NUCLEOTIDE SEQUENCE</scope>
    <source>
        <strain evidence="3">WB101</strain>
    </source>
</reference>
<sequence>MKIFSVSIFIAILMFSTTAQAQSYITETGRVSFTSSVPLHSFTGRSEHLNGLIDLEENLVDFYIDLQTLDTGNGKRDRDMYRTLEVEEHPFAEFTGSLTSSYDPESAEEQNVTVTGDFSIHGVTQNIEVEGTLQKTGAGLQLNASWILNMADYKIEPPGILFYRVDEEIEVRIEAELELQDDETNET</sequence>
<feature type="domain" description="Lipid/polyisoprenoid-binding YceI-like" evidence="2">
    <location>
        <begin position="23"/>
        <end position="178"/>
    </location>
</feature>
<accession>A0ABS9KAR9</accession>
<evidence type="ECO:0000256" key="1">
    <source>
        <dbReference type="SAM" id="SignalP"/>
    </source>
</evidence>
<evidence type="ECO:0000259" key="2">
    <source>
        <dbReference type="SMART" id="SM00867"/>
    </source>
</evidence>
<feature type="chain" id="PRO_5045523129" evidence="1">
    <location>
        <begin position="22"/>
        <end position="187"/>
    </location>
</feature>
<reference evidence="3" key="1">
    <citation type="submission" date="2022-01" db="EMBL/GenBank/DDBJ databases">
        <authorList>
            <person name="Wang Y."/>
        </authorList>
    </citation>
    <scope>NUCLEOTIDE SEQUENCE</scope>
    <source>
        <strain evidence="3">WB101</strain>
    </source>
</reference>
<dbReference type="Proteomes" id="UP001165366">
    <property type="component" value="Unassembled WGS sequence"/>
</dbReference>
<evidence type="ECO:0000313" key="4">
    <source>
        <dbReference type="Proteomes" id="UP001165366"/>
    </source>
</evidence>
<dbReference type="EMBL" id="JAKLWS010000004">
    <property type="protein sequence ID" value="MCG2587939.1"/>
    <property type="molecule type" value="Genomic_DNA"/>
</dbReference>